<dbReference type="AlphaFoldDB" id="A0A975J1B3"/>
<dbReference type="InterPro" id="IPR014717">
    <property type="entry name" value="Transl_elong_EF1B/ribsomal_bS6"/>
</dbReference>
<proteinExistence type="predicted"/>
<dbReference type="EMBL" id="CP073100">
    <property type="protein sequence ID" value="QUE52207.1"/>
    <property type="molecule type" value="Genomic_DNA"/>
</dbReference>
<reference evidence="2" key="1">
    <citation type="submission" date="2021-04" db="EMBL/GenBank/DDBJ databases">
        <title>Luteolibacter sp. 32A isolated from the skin of an Anderson's salamander (Ambystoma andersonii).</title>
        <authorList>
            <person name="Spergser J."/>
            <person name="Busse H.-J."/>
        </authorList>
    </citation>
    <scope>NUCLEOTIDE SEQUENCE</scope>
    <source>
        <strain evidence="2">32A</strain>
    </source>
</reference>
<feature type="transmembrane region" description="Helical" evidence="1">
    <location>
        <begin position="7"/>
        <end position="26"/>
    </location>
</feature>
<organism evidence="2 3">
    <name type="scientific">Luteolibacter ambystomatis</name>
    <dbReference type="NCBI Taxonomy" id="2824561"/>
    <lineage>
        <taxon>Bacteria</taxon>
        <taxon>Pseudomonadati</taxon>
        <taxon>Verrucomicrobiota</taxon>
        <taxon>Verrucomicrobiia</taxon>
        <taxon>Verrucomicrobiales</taxon>
        <taxon>Verrucomicrobiaceae</taxon>
        <taxon>Luteolibacter</taxon>
    </lineage>
</organism>
<evidence type="ECO:0000256" key="1">
    <source>
        <dbReference type="SAM" id="Phobius"/>
    </source>
</evidence>
<dbReference type="Gene3D" id="3.30.70.60">
    <property type="match status" value="1"/>
</dbReference>
<keyword evidence="1" id="KW-0472">Membrane</keyword>
<keyword evidence="1" id="KW-1133">Transmembrane helix</keyword>
<protein>
    <submittedName>
        <fullName evidence="2">Uncharacterized protein</fullName>
    </submittedName>
</protein>
<keyword evidence="1" id="KW-0812">Transmembrane</keyword>
<dbReference type="Proteomes" id="UP000676169">
    <property type="component" value="Chromosome"/>
</dbReference>
<dbReference type="KEGG" id="lamb:KBB96_04775"/>
<evidence type="ECO:0000313" key="3">
    <source>
        <dbReference type="Proteomes" id="UP000676169"/>
    </source>
</evidence>
<dbReference type="RefSeq" id="WP_211632907.1">
    <property type="nucleotide sequence ID" value="NZ_CP073100.1"/>
</dbReference>
<evidence type="ECO:0000313" key="2">
    <source>
        <dbReference type="EMBL" id="QUE52207.1"/>
    </source>
</evidence>
<accession>A0A975J1B3</accession>
<sequence length="177" mass="20248">MSSNEKRLLAILGIGGFILINILGFVKIKQFRAQLVADEAKARSEYNMAKLALEMRDQVAGEMDWLSQYEPKPQEEQDVQSALQQLVEREATSRGLTIKSQKLLPTDTNQKHYHRAKVEFKVSGTEENLYKWIGRLQIPSEFRAVTKIRLVPETSDDTRIEAVLTIEQWFVAPTSNI</sequence>
<gene>
    <name evidence="2" type="ORF">KBB96_04775</name>
</gene>
<keyword evidence="3" id="KW-1185">Reference proteome</keyword>
<name>A0A975J1B3_9BACT</name>